<dbReference type="Pfam" id="PF13193">
    <property type="entry name" value="AMP-binding_C"/>
    <property type="match status" value="1"/>
</dbReference>
<dbReference type="PANTHER" id="PTHR43767:SF9">
    <property type="entry name" value="LONG-CHAIN-FATTY-ACID--COA LIGASE"/>
    <property type="match status" value="1"/>
</dbReference>
<evidence type="ECO:0000313" key="5">
    <source>
        <dbReference type="Proteomes" id="UP000831880"/>
    </source>
</evidence>
<dbReference type="PROSITE" id="PS00455">
    <property type="entry name" value="AMP_BINDING"/>
    <property type="match status" value="1"/>
</dbReference>
<dbReference type="InterPro" id="IPR025110">
    <property type="entry name" value="AMP-bd_C"/>
</dbReference>
<keyword evidence="1" id="KW-0472">Membrane</keyword>
<dbReference type="SUPFAM" id="SSF56801">
    <property type="entry name" value="Acetyl-CoA synthetase-like"/>
    <property type="match status" value="1"/>
</dbReference>
<feature type="domain" description="AMP-binding enzyme C-terminal" evidence="3">
    <location>
        <begin position="471"/>
        <end position="546"/>
    </location>
</feature>
<dbReference type="Gene3D" id="2.30.38.10">
    <property type="entry name" value="Luciferase, Domain 3"/>
    <property type="match status" value="1"/>
</dbReference>
<dbReference type="RefSeq" id="WP_244753690.1">
    <property type="nucleotide sequence ID" value="NZ_CP095074.1"/>
</dbReference>
<protein>
    <submittedName>
        <fullName evidence="4">AMP-binding protein</fullName>
    </submittedName>
</protein>
<gene>
    <name evidence="4" type="ORF">MUO14_03680</name>
</gene>
<dbReference type="InterPro" id="IPR045851">
    <property type="entry name" value="AMP-bd_C_sf"/>
</dbReference>
<evidence type="ECO:0000259" key="3">
    <source>
        <dbReference type="Pfam" id="PF13193"/>
    </source>
</evidence>
<keyword evidence="1" id="KW-1133">Transmembrane helix</keyword>
<organism evidence="4 5">
    <name type="scientific">Halobacillus shinanisalinarum</name>
    <dbReference type="NCBI Taxonomy" id="2932258"/>
    <lineage>
        <taxon>Bacteria</taxon>
        <taxon>Bacillati</taxon>
        <taxon>Bacillota</taxon>
        <taxon>Bacilli</taxon>
        <taxon>Bacillales</taxon>
        <taxon>Bacillaceae</taxon>
        <taxon>Halobacillus</taxon>
    </lineage>
</organism>
<evidence type="ECO:0000259" key="2">
    <source>
        <dbReference type="Pfam" id="PF00501"/>
    </source>
</evidence>
<dbReference type="CDD" id="cd05936">
    <property type="entry name" value="FC-FACS_FadD_like"/>
    <property type="match status" value="1"/>
</dbReference>
<dbReference type="Proteomes" id="UP000831880">
    <property type="component" value="Chromosome"/>
</dbReference>
<proteinExistence type="predicted"/>
<dbReference type="Gene3D" id="3.40.50.980">
    <property type="match status" value="2"/>
</dbReference>
<dbReference type="InterPro" id="IPR000873">
    <property type="entry name" value="AMP-dep_synth/lig_dom"/>
</dbReference>
<keyword evidence="5" id="KW-1185">Reference proteome</keyword>
<dbReference type="InterPro" id="IPR020845">
    <property type="entry name" value="AMP-binding_CS"/>
</dbReference>
<sequence length="569" mass="64858">MENAQRPWLKNYPPEIPITMQYDKRPLHRFLEESSTLYGEKKALHFMGKEMTFSEVFKETQLFASYLQKLGIEKGDRVSVMLPNCPQSVIAYYGILMAGGIVVQTNPLYMERELDYQLKDSGAKMIVCLDVLYPKVANVKPNTPLEHVIVTGIKDYLPFPKNKIYPFIQRRQYQLLVKPEQSQDTHLWKHILKNSSGQVSPVDIDPVEDLALLQYTGGTTGYPKGVMLSHYNLVANTQMSMAWMYKSQKGEEVVLAILPFFHVYGMTSVMNLSVMMGSKMILMPKFEPEDVLKAIEKLKPSLFPGAPTIYIALLNHPDLKKYDLSSIETCISGSAPLPVEVQEKFEKITGGNLIEGYGLTETSPVTHSNFIWENRVNGSIGVPWPDTDAMIFNMETDEEVELGEIGEIAVKGPQVMRGYWNRKEDTDNVLNTEGWFRTGDMGYMDEEGYFYVVDRKKDMIIAGGFNIYPREVEEVLYEHEAVQEAVIIGVPDAYRGETVKAFIVKKQSMDVTEEELNEFCRNNLAAFKVPRVYEFRNELPKTAVGKILRRTLVEEEKKKLGEAEPLQNL</sequence>
<evidence type="ECO:0000313" key="4">
    <source>
        <dbReference type="EMBL" id="UOQ94081.1"/>
    </source>
</evidence>
<dbReference type="EMBL" id="CP095074">
    <property type="protein sequence ID" value="UOQ94081.1"/>
    <property type="molecule type" value="Genomic_DNA"/>
</dbReference>
<reference evidence="4 5" key="1">
    <citation type="submission" date="2022-04" db="EMBL/GenBank/DDBJ databases">
        <title>Halobacillus sp. isolated from saltern.</title>
        <authorList>
            <person name="Won M."/>
            <person name="Lee C.-M."/>
            <person name="Woen H.-Y."/>
            <person name="Kwon S.-W."/>
        </authorList>
    </citation>
    <scope>NUCLEOTIDE SEQUENCE [LARGE SCALE GENOMIC DNA]</scope>
    <source>
        <strain evidence="4 5">SSTM10-2</strain>
    </source>
</reference>
<dbReference type="PANTHER" id="PTHR43767">
    <property type="entry name" value="LONG-CHAIN-FATTY-ACID--COA LIGASE"/>
    <property type="match status" value="1"/>
</dbReference>
<dbReference type="Pfam" id="PF00501">
    <property type="entry name" value="AMP-binding"/>
    <property type="match status" value="1"/>
</dbReference>
<keyword evidence="1" id="KW-0812">Transmembrane</keyword>
<evidence type="ECO:0000256" key="1">
    <source>
        <dbReference type="SAM" id="Phobius"/>
    </source>
</evidence>
<name>A0ABY4H1A1_9BACI</name>
<dbReference type="InterPro" id="IPR050237">
    <property type="entry name" value="ATP-dep_AMP-bd_enzyme"/>
</dbReference>
<accession>A0ABY4H1A1</accession>
<feature type="domain" description="AMP-dependent synthetase/ligase" evidence="2">
    <location>
        <begin position="32"/>
        <end position="420"/>
    </location>
</feature>
<dbReference type="Gene3D" id="3.30.300.30">
    <property type="match status" value="1"/>
</dbReference>
<feature type="transmembrane region" description="Helical" evidence="1">
    <location>
        <begin position="253"/>
        <end position="276"/>
    </location>
</feature>